<feature type="transmembrane region" description="Helical" evidence="1">
    <location>
        <begin position="5"/>
        <end position="27"/>
    </location>
</feature>
<protein>
    <submittedName>
        <fullName evidence="2">Uncharacterized protein</fullName>
    </submittedName>
</protein>
<evidence type="ECO:0000256" key="1">
    <source>
        <dbReference type="SAM" id="Phobius"/>
    </source>
</evidence>
<dbReference type="EMBL" id="JAUOEL010000005">
    <property type="protein sequence ID" value="MDO5975678.1"/>
    <property type="molecule type" value="Genomic_DNA"/>
</dbReference>
<proteinExistence type="predicted"/>
<evidence type="ECO:0000313" key="3">
    <source>
        <dbReference type="Proteomes" id="UP001176806"/>
    </source>
</evidence>
<reference evidence="2" key="1">
    <citation type="submission" date="2023-07" db="EMBL/GenBank/DDBJ databases">
        <title>Two novel species in the genus Flavivirga.</title>
        <authorList>
            <person name="Kwon K."/>
        </authorList>
    </citation>
    <scope>NUCLEOTIDE SEQUENCE</scope>
    <source>
        <strain evidence="2">KACC 14158</strain>
    </source>
</reference>
<gene>
    <name evidence="2" type="ORF">Q4Q40_15900</name>
</gene>
<accession>A0ABT8WR94</accession>
<dbReference type="RefSeq" id="WP_303302893.1">
    <property type="nucleotide sequence ID" value="NZ_BAABDA010000050.1"/>
</dbReference>
<keyword evidence="1" id="KW-0472">Membrane</keyword>
<evidence type="ECO:0000313" key="2">
    <source>
        <dbReference type="EMBL" id="MDO5975678.1"/>
    </source>
</evidence>
<sequence>MSRNIISICFSIIFMVFLTTPTIITIVDDSIDISFFFSSSEEEEKGGEKNKDKEVLFFEFNINELDFDSNEAKNNLEYYFKNYPKPHLNLISPPPESHIL</sequence>
<keyword evidence="3" id="KW-1185">Reference proteome</keyword>
<name>A0ABT8WR94_9FLAO</name>
<organism evidence="2 3">
    <name type="scientific">Flavivirga jejuensis</name>
    <dbReference type="NCBI Taxonomy" id="870487"/>
    <lineage>
        <taxon>Bacteria</taxon>
        <taxon>Pseudomonadati</taxon>
        <taxon>Bacteroidota</taxon>
        <taxon>Flavobacteriia</taxon>
        <taxon>Flavobacteriales</taxon>
        <taxon>Flavobacteriaceae</taxon>
        <taxon>Flavivirga</taxon>
    </lineage>
</organism>
<keyword evidence="1" id="KW-1133">Transmembrane helix</keyword>
<dbReference type="Proteomes" id="UP001176806">
    <property type="component" value="Unassembled WGS sequence"/>
</dbReference>
<comment type="caution">
    <text evidence="2">The sequence shown here is derived from an EMBL/GenBank/DDBJ whole genome shotgun (WGS) entry which is preliminary data.</text>
</comment>
<keyword evidence="1" id="KW-0812">Transmembrane</keyword>